<evidence type="ECO:0000256" key="1">
    <source>
        <dbReference type="SAM" id="MobiDB-lite"/>
    </source>
</evidence>
<comment type="caution">
    <text evidence="3">The sequence shown here is derived from an EMBL/GenBank/DDBJ whole genome shotgun (WGS) entry which is preliminary data.</text>
</comment>
<feature type="compositionally biased region" description="Polar residues" evidence="1">
    <location>
        <begin position="1"/>
        <end position="17"/>
    </location>
</feature>
<dbReference type="AlphaFoldDB" id="A0AAD3YED5"/>
<evidence type="ECO:0000313" key="3">
    <source>
        <dbReference type="EMBL" id="GMK60066.1"/>
    </source>
</evidence>
<dbReference type="EMBL" id="BTCM01000009">
    <property type="protein sequence ID" value="GMK60066.1"/>
    <property type="molecule type" value="Genomic_DNA"/>
</dbReference>
<protein>
    <recommendedName>
        <fullName evidence="5">Transmembrane protein</fullName>
    </recommendedName>
</protein>
<gene>
    <name evidence="3" type="ORF">CspeluHIS016_0902830</name>
</gene>
<keyword evidence="2" id="KW-0812">Transmembrane</keyword>
<feature type="region of interest" description="Disordered" evidence="1">
    <location>
        <begin position="96"/>
        <end position="134"/>
    </location>
</feature>
<evidence type="ECO:0000256" key="2">
    <source>
        <dbReference type="SAM" id="Phobius"/>
    </source>
</evidence>
<reference evidence="3" key="1">
    <citation type="journal article" date="2023" name="BMC Genomics">
        <title>Chromosome-level genome assemblies of Cutaneotrichosporon spp. (Trichosporonales, Basidiomycota) reveal imbalanced evolution between nucleotide sequences and chromosome synteny.</title>
        <authorList>
            <person name="Kobayashi Y."/>
            <person name="Kayamori A."/>
            <person name="Aoki K."/>
            <person name="Shiwa Y."/>
            <person name="Matsutani M."/>
            <person name="Fujita N."/>
            <person name="Sugita T."/>
            <person name="Iwasaki W."/>
            <person name="Tanaka N."/>
            <person name="Takashima M."/>
        </authorList>
    </citation>
    <scope>NUCLEOTIDE SEQUENCE</scope>
    <source>
        <strain evidence="3">HIS016</strain>
    </source>
</reference>
<reference evidence="3" key="2">
    <citation type="submission" date="2023-06" db="EMBL/GenBank/DDBJ databases">
        <authorList>
            <person name="Kobayashi Y."/>
            <person name="Kayamori A."/>
            <person name="Aoki K."/>
            <person name="Shiwa Y."/>
            <person name="Fujita N."/>
            <person name="Sugita T."/>
            <person name="Iwasaki W."/>
            <person name="Tanaka N."/>
            <person name="Takashima M."/>
        </authorList>
    </citation>
    <scope>NUCLEOTIDE SEQUENCE</scope>
    <source>
        <strain evidence="3">HIS016</strain>
    </source>
</reference>
<keyword evidence="2" id="KW-0472">Membrane</keyword>
<feature type="region of interest" description="Disordered" evidence="1">
    <location>
        <begin position="1"/>
        <end position="49"/>
    </location>
</feature>
<keyword evidence="2" id="KW-1133">Transmembrane helix</keyword>
<feature type="transmembrane region" description="Helical" evidence="2">
    <location>
        <begin position="194"/>
        <end position="211"/>
    </location>
</feature>
<accession>A0AAD3YED5</accession>
<dbReference type="Proteomes" id="UP001222932">
    <property type="component" value="Unassembled WGS sequence"/>
</dbReference>
<keyword evidence="4" id="KW-1185">Reference proteome</keyword>
<organism evidence="3 4">
    <name type="scientific">Cutaneotrichosporon spelunceum</name>
    <dbReference type="NCBI Taxonomy" id="1672016"/>
    <lineage>
        <taxon>Eukaryota</taxon>
        <taxon>Fungi</taxon>
        <taxon>Dikarya</taxon>
        <taxon>Basidiomycota</taxon>
        <taxon>Agaricomycotina</taxon>
        <taxon>Tremellomycetes</taxon>
        <taxon>Trichosporonales</taxon>
        <taxon>Trichosporonaceae</taxon>
        <taxon>Cutaneotrichosporon</taxon>
    </lineage>
</organism>
<feature type="transmembrane region" description="Helical" evidence="2">
    <location>
        <begin position="160"/>
        <end position="188"/>
    </location>
</feature>
<name>A0AAD3YED5_9TREE</name>
<evidence type="ECO:0008006" key="5">
    <source>
        <dbReference type="Google" id="ProtNLM"/>
    </source>
</evidence>
<sequence length="283" mass="29964">MTSASWPPSESDTSWSPLSEADSPGPLSPLPSLALEEMDSSALPVSSGESGVLSGALGVLSSGALRPLEAQVQAWRMPSMSSVSVGDVGHLQRREAAKLPTAPLAKMDATRPGHTATEEGNGNSSVEAAAAPPATPPTPWDVVLGAYETTRALGYVPGTLFALLVLPHLLTFAMVCAAANVVCAAFRAVGRMRLHPIVVAGIALAAVYLFSRWGSRDNENDKADLRDEIARNALFMAEVRHELAVLRGQIKETNRQCAGASRFVGTAVRERCKKLAEESRRVR</sequence>
<evidence type="ECO:0000313" key="4">
    <source>
        <dbReference type="Proteomes" id="UP001222932"/>
    </source>
</evidence>
<proteinExistence type="predicted"/>